<evidence type="ECO:0000313" key="3">
    <source>
        <dbReference type="Proteomes" id="UP000231154"/>
    </source>
</evidence>
<comment type="caution">
    <text evidence="2">The sequence shown here is derived from an EMBL/GenBank/DDBJ whole genome shotgun (WGS) entry which is preliminary data.</text>
</comment>
<proteinExistence type="predicted"/>
<dbReference type="AlphaFoldDB" id="A0A2H0PYD3"/>
<dbReference type="InterPro" id="IPR048846">
    <property type="entry name" value="PaaX-like_central"/>
</dbReference>
<dbReference type="Pfam" id="PF20803">
    <property type="entry name" value="PaaX_M"/>
    <property type="match status" value="1"/>
</dbReference>
<name>A0A2H0PYD3_9BACT</name>
<feature type="domain" description="Transcriptional repressor PaaX-like central Cas2-like" evidence="1">
    <location>
        <begin position="94"/>
        <end position="167"/>
    </location>
</feature>
<reference evidence="2 3" key="1">
    <citation type="submission" date="2017-09" db="EMBL/GenBank/DDBJ databases">
        <title>Depth-based differentiation of microbial function through sediment-hosted aquifers and enrichment of novel symbionts in the deep terrestrial subsurface.</title>
        <authorList>
            <person name="Probst A.J."/>
            <person name="Ladd B."/>
            <person name="Jarett J.K."/>
            <person name="Geller-Mcgrath D.E."/>
            <person name="Sieber C.M."/>
            <person name="Emerson J.B."/>
            <person name="Anantharaman K."/>
            <person name="Thomas B.C."/>
            <person name="Malmstrom R."/>
            <person name="Stieglmeier M."/>
            <person name="Klingl A."/>
            <person name="Woyke T."/>
            <person name="Ryan C.M."/>
            <person name="Banfield J.F."/>
        </authorList>
    </citation>
    <scope>NUCLEOTIDE SEQUENCE [LARGE SCALE GENOMIC DNA]</scope>
    <source>
        <strain evidence="2">CG11_big_fil_rev_8_21_14_0_20_42_15</strain>
    </source>
</reference>
<evidence type="ECO:0000313" key="2">
    <source>
        <dbReference type="EMBL" id="PIR27072.1"/>
    </source>
</evidence>
<dbReference type="Proteomes" id="UP000231154">
    <property type="component" value="Unassembled WGS sequence"/>
</dbReference>
<gene>
    <name evidence="2" type="ORF">COV40_02845</name>
</gene>
<accession>A0A2H0PYD3</accession>
<organism evidence="2 3">
    <name type="scientific">Candidatus Berkelbacteria bacterium CG11_big_fil_rev_8_21_14_0_20_42_15</name>
    <dbReference type="NCBI Taxonomy" id="1974517"/>
    <lineage>
        <taxon>Bacteria</taxon>
        <taxon>Candidatus Berkelbacteria</taxon>
    </lineage>
</organism>
<evidence type="ECO:0000259" key="1">
    <source>
        <dbReference type="Pfam" id="PF20803"/>
    </source>
</evidence>
<dbReference type="EMBL" id="PCXF01000085">
    <property type="protein sequence ID" value="PIR27072.1"/>
    <property type="molecule type" value="Genomic_DNA"/>
</dbReference>
<sequence>MTSKKKKMKTTTLKILEEISKFIDEIIEPITYSGLRQRCRFYYTESDLRRYPGWYHSNLESMERRKYIKINRKNDSVVLTNKGKIKLLENSDENTTDGKWRMLSWDIPEDYKVKRQLLCRSIKRIGYKKVQKSLWACPFAKADQVNLIIEELKLQKYIAYLRVDRTDIEKHLYRLFEKELKR</sequence>
<protein>
    <recommendedName>
        <fullName evidence="1">Transcriptional repressor PaaX-like central Cas2-like domain-containing protein</fullName>
    </recommendedName>
</protein>